<evidence type="ECO:0000256" key="1">
    <source>
        <dbReference type="ARBA" id="ARBA00003294"/>
    </source>
</evidence>
<accession>A0A286GBQ6</accession>
<feature type="binding site" evidence="12 15">
    <location>
        <position position="45"/>
    </location>
    <ligand>
        <name>pyruvate</name>
        <dbReference type="ChEBI" id="CHEBI:15361"/>
    </ligand>
</feature>
<dbReference type="PRINTS" id="PR00146">
    <property type="entry name" value="DHPICSNTHASE"/>
</dbReference>
<keyword evidence="5 12" id="KW-0963">Cytoplasm</keyword>
<evidence type="ECO:0000313" key="17">
    <source>
        <dbReference type="Proteomes" id="UP000219482"/>
    </source>
</evidence>
<dbReference type="Pfam" id="PF00701">
    <property type="entry name" value="DHDPS"/>
    <property type="match status" value="1"/>
</dbReference>
<dbReference type="InterPro" id="IPR005263">
    <property type="entry name" value="DapA"/>
</dbReference>
<dbReference type="InterPro" id="IPR020625">
    <property type="entry name" value="Schiff_base-form_aldolases_AS"/>
</dbReference>
<evidence type="ECO:0000256" key="5">
    <source>
        <dbReference type="ARBA" id="ARBA00022490"/>
    </source>
</evidence>
<dbReference type="GO" id="GO:0005737">
    <property type="term" value="C:cytoplasm"/>
    <property type="evidence" value="ECO:0007669"/>
    <property type="project" value="UniProtKB-SubCell"/>
</dbReference>
<keyword evidence="7 12" id="KW-0220">Diaminopimelate biosynthesis</keyword>
<keyword evidence="17" id="KW-1185">Reference proteome</keyword>
<keyword evidence="9 12" id="KW-0456">Lyase</keyword>
<dbReference type="Gene3D" id="3.20.20.70">
    <property type="entry name" value="Aldolase class I"/>
    <property type="match status" value="1"/>
</dbReference>
<comment type="subcellular location">
    <subcellularLocation>
        <location evidence="12">Cytoplasm</location>
    </subcellularLocation>
</comment>
<evidence type="ECO:0000256" key="4">
    <source>
        <dbReference type="ARBA" id="ARBA00012086"/>
    </source>
</evidence>
<dbReference type="GO" id="GO:0019877">
    <property type="term" value="P:diaminopimelate biosynthetic process"/>
    <property type="evidence" value="ECO:0007669"/>
    <property type="project" value="UniProtKB-UniRule"/>
</dbReference>
<evidence type="ECO:0000256" key="8">
    <source>
        <dbReference type="ARBA" id="ARBA00023154"/>
    </source>
</evidence>
<protein>
    <recommendedName>
        <fullName evidence="4 12">4-hydroxy-tetrahydrodipicolinate synthase</fullName>
        <shortName evidence="12">HTPA synthase</shortName>
        <ecNumber evidence="4 12">4.3.3.7</ecNumber>
    </recommendedName>
</protein>
<evidence type="ECO:0000256" key="3">
    <source>
        <dbReference type="ARBA" id="ARBA00007592"/>
    </source>
</evidence>
<evidence type="ECO:0000256" key="10">
    <source>
        <dbReference type="ARBA" id="ARBA00023270"/>
    </source>
</evidence>
<dbReference type="InterPro" id="IPR002220">
    <property type="entry name" value="DapA-like"/>
</dbReference>
<dbReference type="PROSITE" id="PS00666">
    <property type="entry name" value="DHDPS_2"/>
    <property type="match status" value="1"/>
</dbReference>
<dbReference type="EC" id="4.3.3.7" evidence="4 12"/>
<gene>
    <name evidence="12" type="primary">dapA</name>
    <name evidence="16" type="ORF">SAMN06272739_0081</name>
</gene>
<comment type="catalytic activity">
    <reaction evidence="11 12">
        <text>L-aspartate 4-semialdehyde + pyruvate = (2S,4S)-4-hydroxy-2,3,4,5-tetrahydrodipicolinate + H2O + H(+)</text>
        <dbReference type="Rhea" id="RHEA:34171"/>
        <dbReference type="ChEBI" id="CHEBI:15361"/>
        <dbReference type="ChEBI" id="CHEBI:15377"/>
        <dbReference type="ChEBI" id="CHEBI:15378"/>
        <dbReference type="ChEBI" id="CHEBI:67139"/>
        <dbReference type="ChEBI" id="CHEBI:537519"/>
        <dbReference type="EC" id="4.3.3.7"/>
    </reaction>
</comment>
<evidence type="ECO:0000256" key="14">
    <source>
        <dbReference type="PIRSR" id="PIRSR001365-1"/>
    </source>
</evidence>
<dbReference type="EMBL" id="OCNK01000001">
    <property type="protein sequence ID" value="SOD92932.1"/>
    <property type="molecule type" value="Genomic_DNA"/>
</dbReference>
<evidence type="ECO:0000256" key="6">
    <source>
        <dbReference type="ARBA" id="ARBA00022605"/>
    </source>
</evidence>
<evidence type="ECO:0000256" key="11">
    <source>
        <dbReference type="ARBA" id="ARBA00047836"/>
    </source>
</evidence>
<comment type="pathway">
    <text evidence="2 12">Amino-acid biosynthesis; L-lysine biosynthesis via DAP pathway; (S)-tetrahydrodipicolinate from L-aspartate: step 3/4.</text>
</comment>
<name>A0A286GBQ6_9ACTN</name>
<evidence type="ECO:0000256" key="13">
    <source>
        <dbReference type="PIRNR" id="PIRNR001365"/>
    </source>
</evidence>
<organism evidence="16 17">
    <name type="scientific">Blastococcus haudaquaticus</name>
    <dbReference type="NCBI Taxonomy" id="1938745"/>
    <lineage>
        <taxon>Bacteria</taxon>
        <taxon>Bacillati</taxon>
        <taxon>Actinomycetota</taxon>
        <taxon>Actinomycetes</taxon>
        <taxon>Geodermatophilales</taxon>
        <taxon>Geodermatophilaceae</taxon>
        <taxon>Blastococcus</taxon>
    </lineage>
</organism>
<comment type="function">
    <text evidence="1 12">Catalyzes the condensation of (S)-aspartate-beta-semialdehyde [(S)-ASA] and pyruvate to 4-hydroxy-tetrahydrodipicolinate (HTPA).</text>
</comment>
<dbReference type="PIRSF" id="PIRSF001365">
    <property type="entry name" value="DHDPS"/>
    <property type="match status" value="1"/>
</dbReference>
<evidence type="ECO:0000313" key="16">
    <source>
        <dbReference type="EMBL" id="SOD92932.1"/>
    </source>
</evidence>
<proteinExistence type="inferred from homology"/>
<feature type="binding site" evidence="12 15">
    <location>
        <position position="206"/>
    </location>
    <ligand>
        <name>pyruvate</name>
        <dbReference type="ChEBI" id="CHEBI:15361"/>
    </ligand>
</feature>
<evidence type="ECO:0000256" key="12">
    <source>
        <dbReference type="HAMAP-Rule" id="MF_00418"/>
    </source>
</evidence>
<feature type="site" description="Part of a proton relay during catalysis" evidence="12">
    <location>
        <position position="44"/>
    </location>
</feature>
<dbReference type="PANTHER" id="PTHR12128:SF66">
    <property type="entry name" value="4-HYDROXY-2-OXOGLUTARATE ALDOLASE, MITOCHONDRIAL"/>
    <property type="match status" value="1"/>
</dbReference>
<comment type="caution">
    <text evidence="12">Was originally thought to be a dihydrodipicolinate synthase (DHDPS), catalyzing the condensation of (S)-aspartate-beta-semialdehyde [(S)-ASA] and pyruvate to dihydrodipicolinate (DHDP). However, it was shown in E.coli that the product of the enzymatic reaction is not dihydrodipicolinate but in fact (4S)-4-hydroxy-2,3,4,5-tetrahydro-(2S)-dipicolinic acid (HTPA), and that the consecutive dehydration reaction leading to DHDP is not spontaneous but catalyzed by DapB.</text>
</comment>
<evidence type="ECO:0000256" key="9">
    <source>
        <dbReference type="ARBA" id="ARBA00023239"/>
    </source>
</evidence>
<dbReference type="GO" id="GO:0008840">
    <property type="term" value="F:4-hydroxy-tetrahydrodipicolinate synthase activity"/>
    <property type="evidence" value="ECO:0007669"/>
    <property type="project" value="UniProtKB-UniRule"/>
</dbReference>
<comment type="similarity">
    <text evidence="3 12 13">Belongs to the DapA family.</text>
</comment>
<evidence type="ECO:0000256" key="7">
    <source>
        <dbReference type="ARBA" id="ARBA00022915"/>
    </source>
</evidence>
<dbReference type="PROSITE" id="PS00665">
    <property type="entry name" value="DHDPS_1"/>
    <property type="match status" value="1"/>
</dbReference>
<dbReference type="PANTHER" id="PTHR12128">
    <property type="entry name" value="DIHYDRODIPICOLINATE SYNTHASE"/>
    <property type="match status" value="1"/>
</dbReference>
<sequence length="294" mass="30013">MLQGVLVPLITPFDDSGRVDVACLERLAAESLDAGAAGIVALGTTGEASALDEEERAQVVAACARVCGDRDAQLIVGAGTNDTRTTIARHEQLAEFPGVAASLAVVPYYVRPSEPGIVAHFAAVADRSPVPVVLYNVPYRTGRGLGPSSLLELAAHPNVVGVKQAVGGLDADTLRLLAEAPASFAVLGGDDAYLLPTVLMGAVGAIAAAAHLRTSDFVQMVDDGRAGRVVAARARAEALLPVVLAAFAEPNPAVIKGVLHAQGRIPTPDVRLPLTNGSPAAVDAALTAIQAGHR</sequence>
<dbReference type="InterPro" id="IPR013785">
    <property type="entry name" value="Aldolase_TIM"/>
</dbReference>
<dbReference type="NCBIfam" id="TIGR00674">
    <property type="entry name" value="dapA"/>
    <property type="match status" value="1"/>
</dbReference>
<dbReference type="SUPFAM" id="SSF51569">
    <property type="entry name" value="Aldolase"/>
    <property type="match status" value="1"/>
</dbReference>
<dbReference type="InterPro" id="IPR020624">
    <property type="entry name" value="Schiff_base-form_aldolases_CS"/>
</dbReference>
<keyword evidence="10 12" id="KW-0704">Schiff base</keyword>
<feature type="active site" description="Proton donor/acceptor" evidence="12 14">
    <location>
        <position position="135"/>
    </location>
</feature>
<dbReference type="OrthoDB" id="9782828at2"/>
<dbReference type="AlphaFoldDB" id="A0A286GBQ6"/>
<reference evidence="17" key="1">
    <citation type="submission" date="2017-09" db="EMBL/GenBank/DDBJ databases">
        <authorList>
            <person name="Varghese N."/>
            <person name="Submissions S."/>
        </authorList>
    </citation>
    <scope>NUCLEOTIDE SEQUENCE [LARGE SCALE GENOMIC DNA]</scope>
    <source>
        <strain evidence="17">DSM 44270</strain>
    </source>
</reference>
<dbReference type="GO" id="GO:0009089">
    <property type="term" value="P:lysine biosynthetic process via diaminopimelate"/>
    <property type="evidence" value="ECO:0007669"/>
    <property type="project" value="UniProtKB-UniRule"/>
</dbReference>
<dbReference type="UniPathway" id="UPA00034">
    <property type="reaction ID" value="UER00017"/>
</dbReference>
<comment type="subunit">
    <text evidence="12">Homotetramer; dimer of dimers.</text>
</comment>
<feature type="site" description="Part of a proton relay during catalysis" evidence="12">
    <location>
        <position position="109"/>
    </location>
</feature>
<dbReference type="HAMAP" id="MF_00418">
    <property type="entry name" value="DapA"/>
    <property type="match status" value="1"/>
</dbReference>
<dbReference type="SMART" id="SM01130">
    <property type="entry name" value="DHDPS"/>
    <property type="match status" value="1"/>
</dbReference>
<feature type="active site" description="Schiff-base intermediate with substrate" evidence="12 14">
    <location>
        <position position="163"/>
    </location>
</feature>
<keyword evidence="6 12" id="KW-0028">Amino-acid biosynthesis</keyword>
<evidence type="ECO:0000256" key="15">
    <source>
        <dbReference type="PIRSR" id="PIRSR001365-2"/>
    </source>
</evidence>
<evidence type="ECO:0000256" key="2">
    <source>
        <dbReference type="ARBA" id="ARBA00005120"/>
    </source>
</evidence>
<keyword evidence="8 12" id="KW-0457">Lysine biosynthesis</keyword>
<dbReference type="Proteomes" id="UP000219482">
    <property type="component" value="Unassembled WGS sequence"/>
</dbReference>